<evidence type="ECO:0000313" key="8">
    <source>
        <dbReference type="EMBL" id="UZJ25419.1"/>
    </source>
</evidence>
<feature type="transmembrane region" description="Helical" evidence="7">
    <location>
        <begin position="342"/>
        <end position="361"/>
    </location>
</feature>
<organism evidence="8 9">
    <name type="scientific">Rhodococcus antarcticus</name>
    <dbReference type="NCBI Taxonomy" id="2987751"/>
    <lineage>
        <taxon>Bacteria</taxon>
        <taxon>Bacillati</taxon>
        <taxon>Actinomycetota</taxon>
        <taxon>Actinomycetes</taxon>
        <taxon>Mycobacteriales</taxon>
        <taxon>Nocardiaceae</taxon>
        <taxon>Rhodococcus</taxon>
    </lineage>
</organism>
<proteinExistence type="predicted"/>
<accession>A0ABY6P178</accession>
<protein>
    <submittedName>
        <fullName evidence="8">YihY/virulence factor BrkB family protein</fullName>
    </submittedName>
</protein>
<feature type="transmembrane region" description="Helical" evidence="7">
    <location>
        <begin position="286"/>
        <end position="311"/>
    </location>
</feature>
<keyword evidence="4 7" id="KW-1133">Transmembrane helix</keyword>
<evidence type="ECO:0000256" key="2">
    <source>
        <dbReference type="ARBA" id="ARBA00022475"/>
    </source>
</evidence>
<reference evidence="8" key="1">
    <citation type="submission" date="2022-10" db="EMBL/GenBank/DDBJ databases">
        <title>Rhodococcus sp.75.</title>
        <authorList>
            <person name="Sun M."/>
        </authorList>
    </citation>
    <scope>NUCLEOTIDE SEQUENCE</scope>
    <source>
        <strain evidence="8">75</strain>
    </source>
</reference>
<evidence type="ECO:0000256" key="7">
    <source>
        <dbReference type="SAM" id="Phobius"/>
    </source>
</evidence>
<keyword evidence="5 7" id="KW-0472">Membrane</keyword>
<sequence length="365" mass="38320">MTARTRRPDAVQERTGTTTDTASERAALAPDDGPGLLDRLKARVPYLERVLRAATRYSEQRGGYFAAGITYYTVLALVPIVMVAFAALGFVLAGQPGLVQQVRDGVTTAVPGDLQTTVNKLVDTAITQRSKVGIVGLVAAVYSGLGWMSNIREGLTAVWRQHPPDKIFLLKKLGDLGAFLGLGLALVVSVLISVVGGASTSFVIGLVGLDGVPGAFILTRIVAIVLSILVSWMLFSWVIAKLPRVAVGLRSALTGALLAAVVFEGFKQAASYILKGTLSSPGFELFGPVIAILVFVFYTGQVVLFSTAFAATTEQSLRGQTVPVPGPAVVTTRLEISPAPNVGGVLTGVGVGVLALLGLGWRHRR</sequence>
<dbReference type="Pfam" id="PF03631">
    <property type="entry name" value="Virul_fac_BrkB"/>
    <property type="match status" value="1"/>
</dbReference>
<feature type="region of interest" description="Disordered" evidence="6">
    <location>
        <begin position="1"/>
        <end position="32"/>
    </location>
</feature>
<evidence type="ECO:0000256" key="1">
    <source>
        <dbReference type="ARBA" id="ARBA00004651"/>
    </source>
</evidence>
<evidence type="ECO:0000256" key="5">
    <source>
        <dbReference type="ARBA" id="ARBA00023136"/>
    </source>
</evidence>
<feature type="transmembrane region" description="Helical" evidence="7">
    <location>
        <begin position="176"/>
        <end position="209"/>
    </location>
</feature>
<evidence type="ECO:0000256" key="4">
    <source>
        <dbReference type="ARBA" id="ARBA00022989"/>
    </source>
</evidence>
<evidence type="ECO:0000256" key="6">
    <source>
        <dbReference type="SAM" id="MobiDB-lite"/>
    </source>
</evidence>
<evidence type="ECO:0000256" key="3">
    <source>
        <dbReference type="ARBA" id="ARBA00022692"/>
    </source>
</evidence>
<comment type="subcellular location">
    <subcellularLocation>
        <location evidence="1">Cell membrane</location>
        <topology evidence="1">Multi-pass membrane protein</topology>
    </subcellularLocation>
</comment>
<keyword evidence="9" id="KW-1185">Reference proteome</keyword>
<dbReference type="PANTHER" id="PTHR30213">
    <property type="entry name" value="INNER MEMBRANE PROTEIN YHJD"/>
    <property type="match status" value="1"/>
</dbReference>
<gene>
    <name evidence="8" type="ORF">RHODO2019_02770</name>
</gene>
<dbReference type="InterPro" id="IPR017039">
    <property type="entry name" value="Virul_fac_BrkB"/>
</dbReference>
<evidence type="ECO:0000313" key="9">
    <source>
        <dbReference type="Proteomes" id="UP001164965"/>
    </source>
</evidence>
<dbReference type="PANTHER" id="PTHR30213:SF1">
    <property type="entry name" value="INNER MEMBRANE PROTEIN YHJD"/>
    <property type="match status" value="1"/>
</dbReference>
<feature type="transmembrane region" description="Helical" evidence="7">
    <location>
        <begin position="69"/>
        <end position="93"/>
    </location>
</feature>
<keyword evidence="2" id="KW-1003">Cell membrane</keyword>
<feature type="transmembrane region" description="Helical" evidence="7">
    <location>
        <begin position="247"/>
        <end position="266"/>
    </location>
</feature>
<dbReference type="EMBL" id="CP110615">
    <property type="protein sequence ID" value="UZJ25419.1"/>
    <property type="molecule type" value="Genomic_DNA"/>
</dbReference>
<feature type="compositionally biased region" description="Basic and acidic residues" evidence="6">
    <location>
        <begin position="1"/>
        <end position="12"/>
    </location>
</feature>
<keyword evidence="3 7" id="KW-0812">Transmembrane</keyword>
<dbReference type="Proteomes" id="UP001164965">
    <property type="component" value="Chromosome"/>
</dbReference>
<feature type="transmembrane region" description="Helical" evidence="7">
    <location>
        <begin position="215"/>
        <end position="235"/>
    </location>
</feature>
<dbReference type="RefSeq" id="WP_265383524.1">
    <property type="nucleotide sequence ID" value="NZ_CP110615.1"/>
</dbReference>
<name>A0ABY6P178_9NOCA</name>